<dbReference type="PANTHER" id="PTHR11092">
    <property type="entry name" value="SUGAR NUCLEOTIDE EPIMERASE RELATED"/>
    <property type="match status" value="1"/>
</dbReference>
<comment type="similarity">
    <text evidence="1">Belongs to the NAD(P)-dependent epimerase/dehydratase family. SDR39U1 subfamily.</text>
</comment>
<evidence type="ECO:0000259" key="2">
    <source>
        <dbReference type="Pfam" id="PF01370"/>
    </source>
</evidence>
<feature type="domain" description="DUF1731" evidence="3">
    <location>
        <begin position="253"/>
        <end position="299"/>
    </location>
</feature>
<dbReference type="EMBL" id="OAOP01000004">
    <property type="protein sequence ID" value="SNX70322.1"/>
    <property type="molecule type" value="Genomic_DNA"/>
</dbReference>
<dbReference type="InterPro" id="IPR010099">
    <property type="entry name" value="SDR39U1"/>
</dbReference>
<protein>
    <recommendedName>
        <fullName evidence="6">TIGR01777 family protein</fullName>
    </recommendedName>
</protein>
<dbReference type="Proteomes" id="UP000219546">
    <property type="component" value="Unassembled WGS sequence"/>
</dbReference>
<sequence length="302" mass="33537">MKIAIAGGSGFVGKALADLCLQKGYEVTVLTRSESRASENPKLNYIQWLSPNTDPENHLDGFDCLINLSGESLNSGRWTRKRKQQIVDSRITTTKELIRILSMLEKKPSIVVQASAVGIYGTSKDQTFTEDTEDYGSDFLAETVKSWEKEAHALNQLGIRTCLARFGVILEKDGGALPLMALPYKLFAGGRLGRGDQWVSWVHLEDAARAILYIIHNPKLQGPINITSPNPSPMEEFGKTLGSVLKRPHWFPTPGLALRPVLGEKSMLVLEGQKVLPERLKQAGFTFQYPKLNQALEQIFSK</sequence>
<evidence type="ECO:0000313" key="4">
    <source>
        <dbReference type="EMBL" id="SNX70322.1"/>
    </source>
</evidence>
<dbReference type="SUPFAM" id="SSF51735">
    <property type="entry name" value="NAD(P)-binding Rossmann-fold domains"/>
    <property type="match status" value="1"/>
</dbReference>
<accession>A0A285CS10</accession>
<gene>
    <name evidence="4" type="ORF">SAMN05877753_10444</name>
</gene>
<dbReference type="InterPro" id="IPR036291">
    <property type="entry name" value="NAD(P)-bd_dom_sf"/>
</dbReference>
<evidence type="ECO:0000256" key="1">
    <source>
        <dbReference type="ARBA" id="ARBA00009353"/>
    </source>
</evidence>
<dbReference type="RefSeq" id="WP_097158453.1">
    <property type="nucleotide sequence ID" value="NZ_JBEPMQ010000010.1"/>
</dbReference>
<dbReference type="OrthoDB" id="9801773at2"/>
<dbReference type="Gene3D" id="3.40.50.720">
    <property type="entry name" value="NAD(P)-binding Rossmann-like Domain"/>
    <property type="match status" value="1"/>
</dbReference>
<feature type="domain" description="NAD-dependent epimerase/dehydratase" evidence="2">
    <location>
        <begin position="3"/>
        <end position="220"/>
    </location>
</feature>
<proteinExistence type="inferred from homology"/>
<dbReference type="Pfam" id="PF01370">
    <property type="entry name" value="Epimerase"/>
    <property type="match status" value="1"/>
</dbReference>
<keyword evidence="5" id="KW-1185">Reference proteome</keyword>
<evidence type="ECO:0000313" key="5">
    <source>
        <dbReference type="Proteomes" id="UP000219546"/>
    </source>
</evidence>
<name>A0A285CS10_9BACI</name>
<reference evidence="4 5" key="1">
    <citation type="submission" date="2017-08" db="EMBL/GenBank/DDBJ databases">
        <authorList>
            <person name="de Groot N.N."/>
        </authorList>
    </citation>
    <scope>NUCLEOTIDE SEQUENCE [LARGE SCALE GENOMIC DNA]</scope>
    <source>
        <strain evidence="4 5">JC228</strain>
    </source>
</reference>
<evidence type="ECO:0008006" key="6">
    <source>
        <dbReference type="Google" id="ProtNLM"/>
    </source>
</evidence>
<dbReference type="PANTHER" id="PTHR11092:SF0">
    <property type="entry name" value="EPIMERASE FAMILY PROTEIN SDR39U1"/>
    <property type="match status" value="1"/>
</dbReference>
<dbReference type="NCBIfam" id="TIGR01777">
    <property type="entry name" value="yfcH"/>
    <property type="match status" value="1"/>
</dbReference>
<dbReference type="CDD" id="cd05242">
    <property type="entry name" value="SDR_a8"/>
    <property type="match status" value="1"/>
</dbReference>
<dbReference type="AlphaFoldDB" id="A0A285CS10"/>
<dbReference type="InterPro" id="IPR013549">
    <property type="entry name" value="DUF1731"/>
</dbReference>
<organism evidence="4 5">
    <name type="scientific">Bacillus oleivorans</name>
    <dbReference type="NCBI Taxonomy" id="1448271"/>
    <lineage>
        <taxon>Bacteria</taxon>
        <taxon>Bacillati</taxon>
        <taxon>Bacillota</taxon>
        <taxon>Bacilli</taxon>
        <taxon>Bacillales</taxon>
        <taxon>Bacillaceae</taxon>
        <taxon>Bacillus</taxon>
    </lineage>
</organism>
<dbReference type="InterPro" id="IPR001509">
    <property type="entry name" value="Epimerase_deHydtase"/>
</dbReference>
<dbReference type="Pfam" id="PF08338">
    <property type="entry name" value="DUF1731"/>
    <property type="match status" value="1"/>
</dbReference>
<evidence type="ECO:0000259" key="3">
    <source>
        <dbReference type="Pfam" id="PF08338"/>
    </source>
</evidence>